<dbReference type="EMBL" id="VSSQ01071693">
    <property type="protein sequence ID" value="MPN23240.1"/>
    <property type="molecule type" value="Genomic_DNA"/>
</dbReference>
<gene>
    <name evidence="1" type="ORF">SDC9_170628</name>
</gene>
<sequence>MIFVEVLPSGDAYGGRCSLRADNLHVIVFNRQIGKPVVLGGWLVRIGAVSAGADVDSRTRII</sequence>
<organism evidence="1">
    <name type="scientific">bioreactor metagenome</name>
    <dbReference type="NCBI Taxonomy" id="1076179"/>
    <lineage>
        <taxon>unclassified sequences</taxon>
        <taxon>metagenomes</taxon>
        <taxon>ecological metagenomes</taxon>
    </lineage>
</organism>
<evidence type="ECO:0000313" key="1">
    <source>
        <dbReference type="EMBL" id="MPN23240.1"/>
    </source>
</evidence>
<dbReference type="AlphaFoldDB" id="A0A645GB27"/>
<comment type="caution">
    <text evidence="1">The sequence shown here is derived from an EMBL/GenBank/DDBJ whole genome shotgun (WGS) entry which is preliminary data.</text>
</comment>
<name>A0A645GB27_9ZZZZ</name>
<protein>
    <submittedName>
        <fullName evidence="1">Uncharacterized protein</fullName>
    </submittedName>
</protein>
<accession>A0A645GB27</accession>
<proteinExistence type="predicted"/>
<reference evidence="1" key="1">
    <citation type="submission" date="2019-08" db="EMBL/GenBank/DDBJ databases">
        <authorList>
            <person name="Kucharzyk K."/>
            <person name="Murdoch R.W."/>
            <person name="Higgins S."/>
            <person name="Loffler F."/>
        </authorList>
    </citation>
    <scope>NUCLEOTIDE SEQUENCE</scope>
</reference>